<feature type="region of interest" description="Disordered" evidence="1">
    <location>
        <begin position="451"/>
        <end position="499"/>
    </location>
</feature>
<dbReference type="AlphaFoldDB" id="A0A8J4T1H0"/>
<feature type="region of interest" description="Disordered" evidence="1">
    <location>
        <begin position="142"/>
        <end position="161"/>
    </location>
</feature>
<dbReference type="InterPro" id="IPR009057">
    <property type="entry name" value="Homeodomain-like_sf"/>
</dbReference>
<feature type="compositionally biased region" description="Polar residues" evidence="1">
    <location>
        <begin position="35"/>
        <end position="53"/>
    </location>
</feature>
<dbReference type="GO" id="GO:0000126">
    <property type="term" value="C:transcription factor TFIIIB complex"/>
    <property type="evidence" value="ECO:0007669"/>
    <property type="project" value="TreeGrafter"/>
</dbReference>
<dbReference type="PANTHER" id="PTHR22929:SF0">
    <property type="entry name" value="TRANSCRIPTION FACTOR TFIIIB COMPONENT B'' HOMOLOG"/>
    <property type="match status" value="1"/>
</dbReference>
<feature type="compositionally biased region" description="Low complexity" evidence="1">
    <location>
        <begin position="471"/>
        <end position="489"/>
    </location>
</feature>
<feature type="compositionally biased region" description="Basic and acidic residues" evidence="1">
    <location>
        <begin position="19"/>
        <end position="34"/>
    </location>
</feature>
<evidence type="ECO:0000313" key="4">
    <source>
        <dbReference type="Proteomes" id="UP000748531"/>
    </source>
</evidence>
<keyword evidence="4" id="KW-1185">Reference proteome</keyword>
<evidence type="ECO:0000256" key="1">
    <source>
        <dbReference type="SAM" id="MobiDB-lite"/>
    </source>
</evidence>
<proteinExistence type="predicted"/>
<dbReference type="GO" id="GO:0070898">
    <property type="term" value="P:RNA polymerase III preinitiation complex assembly"/>
    <property type="evidence" value="ECO:0007669"/>
    <property type="project" value="TreeGrafter"/>
</dbReference>
<dbReference type="PANTHER" id="PTHR22929">
    <property type="entry name" value="RNA POLYMERASE III TRANSCRIPTION INITIATION FACTOR B"/>
    <property type="match status" value="1"/>
</dbReference>
<dbReference type="Pfam" id="PF15963">
    <property type="entry name" value="Myb_DNA-bind_7"/>
    <property type="match status" value="1"/>
</dbReference>
<evidence type="ECO:0000259" key="2">
    <source>
        <dbReference type="Pfam" id="PF15963"/>
    </source>
</evidence>
<protein>
    <submittedName>
        <fullName evidence="3">Serologically defined colon cancer antigen 1</fullName>
    </submittedName>
</protein>
<comment type="caution">
    <text evidence="3">The sequence shown here is derived from an EMBL/GenBank/DDBJ whole genome shotgun (WGS) entry which is preliminary data.</text>
</comment>
<reference evidence="3" key="1">
    <citation type="submission" date="2019-05" db="EMBL/GenBank/DDBJ databases">
        <title>Annotation for the trematode Paragonimus heterotremus.</title>
        <authorList>
            <person name="Choi Y.-J."/>
        </authorList>
    </citation>
    <scope>NUCLEOTIDE SEQUENCE</scope>
    <source>
        <strain evidence="3">LC</strain>
    </source>
</reference>
<evidence type="ECO:0000313" key="3">
    <source>
        <dbReference type="EMBL" id="KAF5396211.1"/>
    </source>
</evidence>
<feature type="region of interest" description="Disordered" evidence="1">
    <location>
        <begin position="317"/>
        <end position="340"/>
    </location>
</feature>
<feature type="domain" description="Transcription factor TFIIIB component B'' Myb" evidence="2">
    <location>
        <begin position="250"/>
        <end position="326"/>
    </location>
</feature>
<feature type="compositionally biased region" description="Polar residues" evidence="1">
    <location>
        <begin position="451"/>
        <end position="470"/>
    </location>
</feature>
<gene>
    <name evidence="3" type="ORF">PHET_11140</name>
</gene>
<sequence>MPKVFRPKIVQSAVKTTHQRNDSVIRSPVHEPRQKPSSPLQSPVYSTASQQSVVHPLTQSISHVSIPTSEPIRCQQLTAVDIDQTTQSKRPDPVPTVQINLFAPKKAKRSHAKALSDPVPDADKPIDRSKVSLRSLLRWTPVNKPPPKYRQDRSTISSNNSCVIQKQDAEPLKPETPPLPNNEPTPSVDMLAPQLRLDADGNIVIDETSLMVSLPETPVNASNVRRVSEDTGILSVTYKSFRPPPEKSGGRWKGRETVRFYRALSTIGPDFYLMTTMFPNRTRTELKRKFKRESRTNPYLVNQALRSRRSYDLSALVPLSDEDDEETAPCKPENESVDSPKIKVKPGRVRAKPEADGHRRLKRKIEKVHSYNPDRVYETIDAVLTQIATEALPSACSQHSNQPDLLTYSYDTVSHPNYIITDLCPTSDLSQAPLTIPSQQPLLARMIAHKVQQSEQRGARLTETSESSDQTLTNASSSSELTSSPPELNTTGPVLLSGM</sequence>
<dbReference type="Proteomes" id="UP000748531">
    <property type="component" value="Unassembled WGS sequence"/>
</dbReference>
<feature type="region of interest" description="Disordered" evidence="1">
    <location>
        <begin position="105"/>
        <end position="126"/>
    </location>
</feature>
<dbReference type="OrthoDB" id="272624at2759"/>
<dbReference type="GO" id="GO:0001156">
    <property type="term" value="F:TFIIIC-class transcription factor complex binding"/>
    <property type="evidence" value="ECO:0007669"/>
    <property type="project" value="TreeGrafter"/>
</dbReference>
<dbReference type="EMBL" id="LUCH01008855">
    <property type="protein sequence ID" value="KAF5396211.1"/>
    <property type="molecule type" value="Genomic_DNA"/>
</dbReference>
<organism evidence="3 4">
    <name type="scientific">Paragonimus heterotremus</name>
    <dbReference type="NCBI Taxonomy" id="100268"/>
    <lineage>
        <taxon>Eukaryota</taxon>
        <taxon>Metazoa</taxon>
        <taxon>Spiralia</taxon>
        <taxon>Lophotrochozoa</taxon>
        <taxon>Platyhelminthes</taxon>
        <taxon>Trematoda</taxon>
        <taxon>Digenea</taxon>
        <taxon>Plagiorchiida</taxon>
        <taxon>Troglotremata</taxon>
        <taxon>Troglotrematidae</taxon>
        <taxon>Paragonimus</taxon>
    </lineage>
</organism>
<name>A0A8J4T1H0_9TREM</name>
<dbReference type="SUPFAM" id="SSF46689">
    <property type="entry name" value="Homeodomain-like"/>
    <property type="match status" value="1"/>
</dbReference>
<dbReference type="InterPro" id="IPR039467">
    <property type="entry name" value="TFIIIB_B''_Myb"/>
</dbReference>
<feature type="region of interest" description="Disordered" evidence="1">
    <location>
        <begin position="1"/>
        <end position="53"/>
    </location>
</feature>
<accession>A0A8J4T1H0</accession>